<reference evidence="2 3" key="1">
    <citation type="submission" date="2020-02" db="EMBL/GenBank/DDBJ databases">
        <title>Characterization of phylogenetic diversity of novel bifidobacterial species isolated in Czech ZOOs.</title>
        <authorList>
            <person name="Lugli G.A."/>
            <person name="Vera N.B."/>
            <person name="Ventura M."/>
        </authorList>
    </citation>
    <scope>NUCLEOTIDE SEQUENCE [LARGE SCALE GENOMIC DNA]</scope>
    <source>
        <strain evidence="2 3">DSM 109959</strain>
    </source>
</reference>
<sequence length="53" mass="5694">MAAAIASESEQQGWQEPELVGHGRRQRFMTLGHPIVAGDVIRAIPEAIADVIA</sequence>
<evidence type="ECO:0000256" key="1">
    <source>
        <dbReference type="SAM" id="MobiDB-lite"/>
    </source>
</evidence>
<feature type="region of interest" description="Disordered" evidence="1">
    <location>
        <begin position="1"/>
        <end position="20"/>
    </location>
</feature>
<dbReference type="Proteomes" id="UP000543419">
    <property type="component" value="Unassembled WGS sequence"/>
</dbReference>
<dbReference type="EMBL" id="JAAIIG010000001">
    <property type="protein sequence ID" value="NMM97177.1"/>
    <property type="molecule type" value="Genomic_DNA"/>
</dbReference>
<evidence type="ECO:0000313" key="3">
    <source>
        <dbReference type="Proteomes" id="UP000543419"/>
    </source>
</evidence>
<protein>
    <submittedName>
        <fullName evidence="2">Carbohydrate kinase</fullName>
    </submittedName>
</protein>
<evidence type="ECO:0000313" key="2">
    <source>
        <dbReference type="EMBL" id="NMM97177.1"/>
    </source>
</evidence>
<proteinExistence type="predicted"/>
<name>A0A7Y0EVH3_9BIFI</name>
<gene>
    <name evidence="2" type="ORF">G1C97_0126</name>
</gene>
<organism evidence="2 3">
    <name type="scientific">Bifidobacterium olomucense</name>
    <dbReference type="NCBI Taxonomy" id="2675324"/>
    <lineage>
        <taxon>Bacteria</taxon>
        <taxon>Bacillati</taxon>
        <taxon>Actinomycetota</taxon>
        <taxon>Actinomycetes</taxon>
        <taxon>Bifidobacteriales</taxon>
        <taxon>Bifidobacteriaceae</taxon>
        <taxon>Bifidobacterium</taxon>
    </lineage>
</organism>
<dbReference type="AlphaFoldDB" id="A0A7Y0EVH3"/>
<dbReference type="GO" id="GO:0016301">
    <property type="term" value="F:kinase activity"/>
    <property type="evidence" value="ECO:0007669"/>
    <property type="project" value="UniProtKB-KW"/>
</dbReference>
<keyword evidence="3" id="KW-1185">Reference proteome</keyword>
<accession>A0A7Y0EVH3</accession>
<comment type="caution">
    <text evidence="2">The sequence shown here is derived from an EMBL/GenBank/DDBJ whole genome shotgun (WGS) entry which is preliminary data.</text>
</comment>
<keyword evidence="2" id="KW-0418">Kinase</keyword>
<keyword evidence="2" id="KW-0808">Transferase</keyword>